<gene>
    <name evidence="4" type="ORF">HPB48_023599</name>
</gene>
<evidence type="ECO:0000259" key="2">
    <source>
        <dbReference type="Pfam" id="PF12017"/>
    </source>
</evidence>
<keyword evidence="1" id="KW-1133">Transmembrane helix</keyword>
<evidence type="ECO:0008006" key="6">
    <source>
        <dbReference type="Google" id="ProtNLM"/>
    </source>
</evidence>
<protein>
    <recommendedName>
        <fullName evidence="6">Transposable element</fullName>
    </recommendedName>
</protein>
<dbReference type="Proteomes" id="UP000821853">
    <property type="component" value="Unassembled WGS sequence"/>
</dbReference>
<feature type="domain" description="Transposable element P transposase-like RNase H" evidence="3">
    <location>
        <begin position="224"/>
        <end position="340"/>
    </location>
</feature>
<name>A0A9J6H7D8_HAELO</name>
<keyword evidence="5" id="KW-1185">Reference proteome</keyword>
<sequence length="816" mass="93238">MEHAAMQKAIAESEEMFNRAHEEDKVHSLGELIGHLRSKEMTFWNIIEKEERLVIVHIVDDEALWLKYSVCVKGDTSMTLHVMKTAVRKLGANMVVPEIADSKNGIVELLEGIEKWDGDLMSDSAAAICEAVCLLLDQLSTPHAEDDGDCIRFLREQVSLFQAKKQRRRYSADFMVFCCILFTISPHAYAYIRSHGSIILPHPITIRSVCSSYGMNPQQEHQSETFLTYMARRISDLKDDQRFVTVMVDEIHIKPYFDYKGGNIIGVALNSVEAANCALVFMVRSLTCKFKEVAHIVPVHRLDAEFLHKMLKNVICGLKKIGYRVVCVVSDNNSVNRKAMFHFESTPSNRIVYQHPSDPARPLFFVIHPVHILKCIRNNWINQKNDQVCFYFPEMQTDAAQLERMQTVSFSTIRDLHSKECDQLLKYGYGLSRKALYPSNIERQNVKLALQIFNDALHVALQALGAKHNLFSFEATATFIDIILKWWKIVNVKTPWKGKRLRDQFQQPVFSVDNDLKVDFLLLLLKWLDQWKNKGLDKGTLTKETHAALEHTTYALVELARYCFEELKMTYVLLGKIQTDCLEDRFGKYRKLAGAQYHVSIRQIYEVENKLRLQSTLPTISTDQHWECVRKQVEALHPSCNVVVSSETLSKIQEVLPILVYVAGYAMYATLKRLNCAKCKDALTVDKTITVSATHEHYDLVKQLDRGGLVYPSMFALNAVAHCYVVVEQLATQPELLLMREQRQVVTELTLHLLANEEPSDFGACENGNTSESVLKHILRCSTNILLTNFCGKLNDKLLDAADKAKKRKATTLQNK</sequence>
<evidence type="ECO:0000256" key="1">
    <source>
        <dbReference type="SAM" id="Phobius"/>
    </source>
</evidence>
<evidence type="ECO:0000313" key="5">
    <source>
        <dbReference type="Proteomes" id="UP000821853"/>
    </source>
</evidence>
<dbReference type="OrthoDB" id="6478003at2759"/>
<dbReference type="Pfam" id="PF21787">
    <property type="entry name" value="TNP-like_RNaseH_N"/>
    <property type="match status" value="1"/>
</dbReference>
<comment type="caution">
    <text evidence="4">The sequence shown here is derived from an EMBL/GenBank/DDBJ whole genome shotgun (WGS) entry which is preliminary data.</text>
</comment>
<evidence type="ECO:0000259" key="3">
    <source>
        <dbReference type="Pfam" id="PF21787"/>
    </source>
</evidence>
<dbReference type="InterPro" id="IPR021896">
    <property type="entry name" value="THAP9-like_HTH"/>
</dbReference>
<keyword evidence="1" id="KW-0812">Transmembrane</keyword>
<accession>A0A9J6H7D8</accession>
<dbReference type="EMBL" id="JABSTR010000775">
    <property type="protein sequence ID" value="KAH9382962.1"/>
    <property type="molecule type" value="Genomic_DNA"/>
</dbReference>
<keyword evidence="1" id="KW-0472">Membrane</keyword>
<evidence type="ECO:0000313" key="4">
    <source>
        <dbReference type="EMBL" id="KAH9382962.1"/>
    </source>
</evidence>
<dbReference type="AlphaFoldDB" id="A0A9J6H7D8"/>
<dbReference type="InterPro" id="IPR048365">
    <property type="entry name" value="TNP-like_RNaseH_N"/>
</dbReference>
<dbReference type="Pfam" id="PF12017">
    <property type="entry name" value="Tnp_P_element"/>
    <property type="match status" value="1"/>
</dbReference>
<feature type="transmembrane region" description="Helical" evidence="1">
    <location>
        <begin position="174"/>
        <end position="192"/>
    </location>
</feature>
<feature type="domain" description="THAP9-like helix-turn-helix" evidence="2">
    <location>
        <begin position="158"/>
        <end position="207"/>
    </location>
</feature>
<dbReference type="VEuPathDB" id="VectorBase:HLOH_062414"/>
<proteinExistence type="predicted"/>
<reference evidence="4 5" key="1">
    <citation type="journal article" date="2020" name="Cell">
        <title>Large-Scale Comparative Analyses of Tick Genomes Elucidate Their Genetic Diversity and Vector Capacities.</title>
        <authorList>
            <consortium name="Tick Genome and Microbiome Consortium (TIGMIC)"/>
            <person name="Jia N."/>
            <person name="Wang J."/>
            <person name="Shi W."/>
            <person name="Du L."/>
            <person name="Sun Y."/>
            <person name="Zhan W."/>
            <person name="Jiang J.F."/>
            <person name="Wang Q."/>
            <person name="Zhang B."/>
            <person name="Ji P."/>
            <person name="Bell-Sakyi L."/>
            <person name="Cui X.M."/>
            <person name="Yuan T.T."/>
            <person name="Jiang B.G."/>
            <person name="Yang W.F."/>
            <person name="Lam T.T."/>
            <person name="Chang Q.C."/>
            <person name="Ding S.J."/>
            <person name="Wang X.J."/>
            <person name="Zhu J.G."/>
            <person name="Ruan X.D."/>
            <person name="Zhao L."/>
            <person name="Wei J.T."/>
            <person name="Ye R.Z."/>
            <person name="Que T.C."/>
            <person name="Du C.H."/>
            <person name="Zhou Y.H."/>
            <person name="Cheng J.X."/>
            <person name="Dai P.F."/>
            <person name="Guo W.B."/>
            <person name="Han X.H."/>
            <person name="Huang E.J."/>
            <person name="Li L.F."/>
            <person name="Wei W."/>
            <person name="Gao Y.C."/>
            <person name="Liu J.Z."/>
            <person name="Shao H.Z."/>
            <person name="Wang X."/>
            <person name="Wang C.C."/>
            <person name="Yang T.C."/>
            <person name="Huo Q.B."/>
            <person name="Li W."/>
            <person name="Chen H.Y."/>
            <person name="Chen S.E."/>
            <person name="Zhou L.G."/>
            <person name="Ni X.B."/>
            <person name="Tian J.H."/>
            <person name="Sheng Y."/>
            <person name="Liu T."/>
            <person name="Pan Y.S."/>
            <person name="Xia L.Y."/>
            <person name="Li J."/>
            <person name="Zhao F."/>
            <person name="Cao W.C."/>
        </authorList>
    </citation>
    <scope>NUCLEOTIDE SEQUENCE [LARGE SCALE GENOMIC DNA]</scope>
    <source>
        <strain evidence="4">HaeL-2018</strain>
    </source>
</reference>
<dbReference type="OMA" id="ATHEHYD"/>
<organism evidence="4 5">
    <name type="scientific">Haemaphysalis longicornis</name>
    <name type="common">Bush tick</name>
    <dbReference type="NCBI Taxonomy" id="44386"/>
    <lineage>
        <taxon>Eukaryota</taxon>
        <taxon>Metazoa</taxon>
        <taxon>Ecdysozoa</taxon>
        <taxon>Arthropoda</taxon>
        <taxon>Chelicerata</taxon>
        <taxon>Arachnida</taxon>
        <taxon>Acari</taxon>
        <taxon>Parasitiformes</taxon>
        <taxon>Ixodida</taxon>
        <taxon>Ixodoidea</taxon>
        <taxon>Ixodidae</taxon>
        <taxon>Haemaphysalinae</taxon>
        <taxon>Haemaphysalis</taxon>
    </lineage>
</organism>